<gene>
    <name evidence="2" type="ORF">P3W85_41900</name>
</gene>
<keyword evidence="3" id="KW-1185">Reference proteome</keyword>
<feature type="signal peptide" evidence="1">
    <location>
        <begin position="1"/>
        <end position="22"/>
    </location>
</feature>
<keyword evidence="1" id="KW-0732">Signal</keyword>
<dbReference type="Proteomes" id="UP001216674">
    <property type="component" value="Unassembled WGS sequence"/>
</dbReference>
<protein>
    <submittedName>
        <fullName evidence="2">Uncharacterized protein</fullName>
    </submittedName>
</protein>
<evidence type="ECO:0000313" key="3">
    <source>
        <dbReference type="Proteomes" id="UP001216674"/>
    </source>
</evidence>
<accession>A0ABT6B3L1</accession>
<evidence type="ECO:0000256" key="1">
    <source>
        <dbReference type="SAM" id="SignalP"/>
    </source>
</evidence>
<evidence type="ECO:0000313" key="2">
    <source>
        <dbReference type="EMBL" id="MDF3839446.1"/>
    </source>
</evidence>
<comment type="caution">
    <text evidence="2">The sequence shown here is derived from an EMBL/GenBank/DDBJ whole genome shotgun (WGS) entry which is preliminary data.</text>
</comment>
<proteinExistence type="predicted"/>
<organism evidence="2 3">
    <name type="scientific">Cupriavidus basilensis</name>
    <dbReference type="NCBI Taxonomy" id="68895"/>
    <lineage>
        <taxon>Bacteria</taxon>
        <taxon>Pseudomonadati</taxon>
        <taxon>Pseudomonadota</taxon>
        <taxon>Betaproteobacteria</taxon>
        <taxon>Burkholderiales</taxon>
        <taxon>Burkholderiaceae</taxon>
        <taxon>Cupriavidus</taxon>
    </lineage>
</organism>
<feature type="chain" id="PRO_5046704836" evidence="1">
    <location>
        <begin position="23"/>
        <end position="174"/>
    </location>
</feature>
<dbReference type="EMBL" id="JARJLM010000681">
    <property type="protein sequence ID" value="MDF3839446.1"/>
    <property type="molecule type" value="Genomic_DNA"/>
</dbReference>
<reference evidence="2 3" key="1">
    <citation type="submission" date="2023-03" db="EMBL/GenBank/DDBJ databases">
        <title>Draft assemblies of triclosan tolerant bacteria isolated from returned activated sludge.</title>
        <authorList>
            <person name="Van Hamelsveld S."/>
        </authorList>
    </citation>
    <scope>NUCLEOTIDE SEQUENCE [LARGE SCALE GENOMIC DNA]</scope>
    <source>
        <strain evidence="2 3">GW210010_S58</strain>
    </source>
</reference>
<sequence length="174" mass="19047">MFPAGLGFSGLVWLACASLAHAEPASPDYCYPQRLLAIHGIQYRQDAAAARRALGKPDNIQRLTVPGTAGAFQVDRWRYPGLQLDVKASTREVETLVATGPASAMPNGVRVGMPIAEVSRRLGVDVGGMLSPELRWTPALCERGPHDWIFVGPIFTFARDAKQVRLRSIRIQRI</sequence>
<name>A0ABT6B3L1_9BURK</name>
<dbReference type="RefSeq" id="WP_276269148.1">
    <property type="nucleotide sequence ID" value="NZ_JARJLM010000681.1"/>
</dbReference>